<gene>
    <name evidence="1" type="ORF">OKIOD_LOCUS9236</name>
</gene>
<name>A0ABN7SQ56_OIKDI</name>
<evidence type="ECO:0000313" key="2">
    <source>
        <dbReference type="Proteomes" id="UP001158576"/>
    </source>
</evidence>
<reference evidence="1 2" key="1">
    <citation type="submission" date="2021-04" db="EMBL/GenBank/DDBJ databases">
        <authorList>
            <person name="Bliznina A."/>
        </authorList>
    </citation>
    <scope>NUCLEOTIDE SEQUENCE [LARGE SCALE GENOMIC DNA]</scope>
</reference>
<dbReference type="EMBL" id="OU015566">
    <property type="protein sequence ID" value="CAG5102797.1"/>
    <property type="molecule type" value="Genomic_DNA"/>
</dbReference>
<organism evidence="1 2">
    <name type="scientific">Oikopleura dioica</name>
    <name type="common">Tunicate</name>
    <dbReference type="NCBI Taxonomy" id="34765"/>
    <lineage>
        <taxon>Eukaryota</taxon>
        <taxon>Metazoa</taxon>
        <taxon>Chordata</taxon>
        <taxon>Tunicata</taxon>
        <taxon>Appendicularia</taxon>
        <taxon>Copelata</taxon>
        <taxon>Oikopleuridae</taxon>
        <taxon>Oikopleura</taxon>
    </lineage>
</organism>
<sequence length="124" mass="14618">MDSGLKLWRRSEATSKTEKFAFSRNNAEKRACDSKIRTYFYGNKNRCGILEVKKRFVAERLDELDDKMLPGRPLTQRRMSVDKKNKLQGHEMQRLKKKMSVAHASHLERLELEMDSVFQVLARE</sequence>
<dbReference type="Proteomes" id="UP001158576">
    <property type="component" value="Chromosome 1"/>
</dbReference>
<protein>
    <submittedName>
        <fullName evidence="1">Oidioi.mRNA.OKI2018_I69.chr1.g471.t1.cds</fullName>
    </submittedName>
</protein>
<evidence type="ECO:0000313" key="1">
    <source>
        <dbReference type="EMBL" id="CAG5102797.1"/>
    </source>
</evidence>
<proteinExistence type="predicted"/>
<accession>A0ABN7SQ56</accession>
<keyword evidence="2" id="KW-1185">Reference proteome</keyword>